<dbReference type="AlphaFoldDB" id="A0A2I2KYT1"/>
<dbReference type="Pfam" id="PF13228">
    <property type="entry name" value="DUF4037"/>
    <property type="match status" value="1"/>
</dbReference>
<gene>
    <name evidence="3" type="ORF">FRACA_540010</name>
</gene>
<evidence type="ECO:0000259" key="2">
    <source>
        <dbReference type="Pfam" id="PF13228"/>
    </source>
</evidence>
<sequence>MRGIGAVIRGESHWAVDALDGRRRRLPPPRCRRAGPTQIPAGITGGVVLHDPFDLLTARRRAWHPNDIRPHALASGWRRVSQEEPPIGRRSTTPSHERTQFGDPTLQ</sequence>
<protein>
    <recommendedName>
        <fullName evidence="2">DUF4037 domain-containing protein</fullName>
    </recommendedName>
</protein>
<evidence type="ECO:0000313" key="3">
    <source>
        <dbReference type="EMBL" id="SNQ50824.1"/>
    </source>
</evidence>
<keyword evidence="4" id="KW-1185">Reference proteome</keyword>
<feature type="domain" description="DUF4037" evidence="2">
    <location>
        <begin position="42"/>
        <end position="87"/>
    </location>
</feature>
<feature type="region of interest" description="Disordered" evidence="1">
    <location>
        <begin position="65"/>
        <end position="107"/>
    </location>
</feature>
<proteinExistence type="predicted"/>
<name>A0A2I2KYT1_9ACTN</name>
<evidence type="ECO:0000313" key="4">
    <source>
        <dbReference type="Proteomes" id="UP000234331"/>
    </source>
</evidence>
<evidence type="ECO:0000256" key="1">
    <source>
        <dbReference type="SAM" id="MobiDB-lite"/>
    </source>
</evidence>
<dbReference type="EMBL" id="FZMO01000490">
    <property type="protein sequence ID" value="SNQ50824.1"/>
    <property type="molecule type" value="Genomic_DNA"/>
</dbReference>
<accession>A0A2I2KYT1</accession>
<reference evidence="3 4" key="1">
    <citation type="submission" date="2017-06" db="EMBL/GenBank/DDBJ databases">
        <authorList>
            <person name="Kim H.J."/>
            <person name="Triplett B.A."/>
        </authorList>
    </citation>
    <scope>NUCLEOTIDE SEQUENCE [LARGE SCALE GENOMIC DNA]</scope>
    <source>
        <strain evidence="3">FRACA_ARgP5</strain>
    </source>
</reference>
<dbReference type="InterPro" id="IPR025117">
    <property type="entry name" value="DUF4037"/>
</dbReference>
<organism evidence="3 4">
    <name type="scientific">Frankia canadensis</name>
    <dbReference type="NCBI Taxonomy" id="1836972"/>
    <lineage>
        <taxon>Bacteria</taxon>
        <taxon>Bacillati</taxon>
        <taxon>Actinomycetota</taxon>
        <taxon>Actinomycetes</taxon>
        <taxon>Frankiales</taxon>
        <taxon>Frankiaceae</taxon>
        <taxon>Frankia</taxon>
    </lineage>
</organism>
<dbReference type="Proteomes" id="UP000234331">
    <property type="component" value="Unassembled WGS sequence"/>
</dbReference>